<organism evidence="2 3">
    <name type="scientific">Polarella glacialis</name>
    <name type="common">Dinoflagellate</name>
    <dbReference type="NCBI Taxonomy" id="89957"/>
    <lineage>
        <taxon>Eukaryota</taxon>
        <taxon>Sar</taxon>
        <taxon>Alveolata</taxon>
        <taxon>Dinophyceae</taxon>
        <taxon>Suessiales</taxon>
        <taxon>Suessiaceae</taxon>
        <taxon>Polarella</taxon>
    </lineage>
</organism>
<feature type="compositionally biased region" description="Basic residues" evidence="1">
    <location>
        <begin position="962"/>
        <end position="972"/>
    </location>
</feature>
<dbReference type="AlphaFoldDB" id="A0A813LSS7"/>
<feature type="compositionally biased region" description="Basic and acidic residues" evidence="1">
    <location>
        <begin position="152"/>
        <end position="178"/>
    </location>
</feature>
<feature type="non-terminal residue" evidence="2">
    <location>
        <position position="1126"/>
    </location>
</feature>
<evidence type="ECO:0000256" key="1">
    <source>
        <dbReference type="SAM" id="MobiDB-lite"/>
    </source>
</evidence>
<name>A0A813LSS7_POLGL</name>
<feature type="compositionally biased region" description="Basic residues" evidence="1">
    <location>
        <begin position="857"/>
        <end position="870"/>
    </location>
</feature>
<protein>
    <submittedName>
        <fullName evidence="2">Uncharacterized protein</fullName>
    </submittedName>
</protein>
<feature type="compositionally biased region" description="Basic residues" evidence="1">
    <location>
        <begin position="63"/>
        <end position="76"/>
    </location>
</feature>
<dbReference type="Proteomes" id="UP000626109">
    <property type="component" value="Unassembled WGS sequence"/>
</dbReference>
<feature type="region of interest" description="Disordered" evidence="1">
    <location>
        <begin position="14"/>
        <end position="103"/>
    </location>
</feature>
<feature type="compositionally biased region" description="Basic and acidic residues" evidence="1">
    <location>
        <begin position="984"/>
        <end position="998"/>
    </location>
</feature>
<feature type="compositionally biased region" description="Basic and acidic residues" evidence="1">
    <location>
        <begin position="43"/>
        <end position="52"/>
    </location>
</feature>
<evidence type="ECO:0000313" key="2">
    <source>
        <dbReference type="EMBL" id="CAE8736711.1"/>
    </source>
</evidence>
<comment type="caution">
    <text evidence="2">The sequence shown here is derived from an EMBL/GenBank/DDBJ whole genome shotgun (WGS) entry which is preliminary data.</text>
</comment>
<feature type="compositionally biased region" description="Acidic residues" evidence="1">
    <location>
        <begin position="81"/>
        <end position="90"/>
    </location>
</feature>
<reference evidence="2" key="1">
    <citation type="submission" date="2021-02" db="EMBL/GenBank/DDBJ databases">
        <authorList>
            <person name="Dougan E. K."/>
            <person name="Rhodes N."/>
            <person name="Thang M."/>
            <person name="Chan C."/>
        </authorList>
    </citation>
    <scope>NUCLEOTIDE SEQUENCE</scope>
</reference>
<feature type="compositionally biased region" description="Basic residues" evidence="1">
    <location>
        <begin position="917"/>
        <end position="930"/>
    </location>
</feature>
<feature type="region of interest" description="Disordered" evidence="1">
    <location>
        <begin position="143"/>
        <end position="180"/>
    </location>
</feature>
<sequence>RQLRASDLLEAWSRGELVGADSEDDGGSGRSRPISPPRKAARKEKLEEREEIVAEEEALATPRGRRRVRKRVRRKLSREALDDDPEDLEEDMQRELDEERLESDDDYYDRFEDFLAEGEEEELLEVDDEEEFHEADVIALLEGEEEEEDAVDEHVELDAPQHGKVQERQGRSRSKPSEDDVIVLSAATLVSSATVENRSAVTRPPKRVQLVPERGSLEASSAKKPRAVALLAASAAKEAIAPRRAAELKGRRPEGGPLLVASASARRKDIAPATYVPPHAKRQRLEAANWREEKIAWHQRLEDEGPEGAKPRPKAGTNIRSLARRWEAKLEQRGCCSFNPLQKDDGVETTPDALRAQRPGKPFRVQLRGAHPQIIVKHDHGERTVGVCGRRADRAAEEATSVRSTAKEKGEELVVMDAHAAKRYVAGLRANTSLYFPFLVYYRISYYQSSLFPVPELGQLCLSGFSAEVVAAANEESSAALVTLRALMSTALVAADPAGLTPSSGRLIGHLGSSEWLGLDWSELILGSEGSSQRIGSWPLFGALVLLRESVWPPPPRGSCSEASIFADALSSALAKDEVVPVTTSMDFLEETPVAVCGSSGFVLRAAAHLAVADWARQTSASSLEGFESVVREALRNAQKLLRTALGRDAGLLPEGFLGLEALAGMSGGSEALWLLDRLQCASEVLVQLPGREAWRGAENSGMRNDVDISYRLALFPFRELVSDFVRARGVPYCNESILRAVQRLARRLERAKASHVRLVEVGANLGDCIIWAAKRLLAVPSLRSVQAAALEASPAAVMEKRALSLNSADTGLCPVSCSLDPDTFTHHKGPNSAETGPRCVHLSPCPNRTGAAVAARRGKPQKARNKHKDRSLIASAPNEESVRGKPQKARNKNKDRSLIASVPNGESVACQARGVAIRRRRGKPQKARNKNKDRSLIASAPNEESAPCLARGVAIHRRRGKPLKARNKHKARWEEEEAGEAGTRGERPWWGRRGEGQRKEGSTIRALTLNSAETDTLTVTVLYHQLPPRTQVPISEICGYRSVSCQLFPWTQIRSQLMPWVDNVLAASAMSSTAGSSAAAVLALELLGAPVTWALLLELAVVVDAGVDVNGVNVEVGGALLDVAV</sequence>
<feature type="region of interest" description="Disordered" evidence="1">
    <location>
        <begin position="962"/>
        <end position="998"/>
    </location>
</feature>
<feature type="region of interest" description="Disordered" evidence="1">
    <location>
        <begin position="851"/>
        <end position="944"/>
    </location>
</feature>
<gene>
    <name evidence="2" type="ORF">PGLA2088_LOCUS48434</name>
</gene>
<accession>A0A813LSS7</accession>
<proteinExistence type="predicted"/>
<evidence type="ECO:0000313" key="3">
    <source>
        <dbReference type="Proteomes" id="UP000626109"/>
    </source>
</evidence>
<dbReference type="EMBL" id="CAJNNW010036688">
    <property type="protein sequence ID" value="CAE8736711.1"/>
    <property type="molecule type" value="Genomic_DNA"/>
</dbReference>